<feature type="signal peptide" evidence="2">
    <location>
        <begin position="1"/>
        <end position="23"/>
    </location>
</feature>
<keyword evidence="2" id="KW-0732">Signal</keyword>
<dbReference type="RefSeq" id="WP_258846097.1">
    <property type="nucleotide sequence ID" value="NZ_JANUGX010000015.1"/>
</dbReference>
<reference evidence="3 4" key="1">
    <citation type="submission" date="2022-08" db="EMBL/GenBank/DDBJ databases">
        <title>Reclassification of Massilia species as members of the genera Telluria, Duganella, Pseudoduganella, Mokoshia gen. nov. and Zemynaea gen. nov. using orthogonal and non-orthogonal genome-based approaches.</title>
        <authorList>
            <person name="Bowman J.P."/>
        </authorList>
    </citation>
    <scope>NUCLEOTIDE SEQUENCE [LARGE SCALE GENOMIC DNA]</scope>
    <source>
        <strain evidence="3 4">LMG 28164</strain>
    </source>
</reference>
<proteinExistence type="predicted"/>
<evidence type="ECO:0000256" key="2">
    <source>
        <dbReference type="SAM" id="SignalP"/>
    </source>
</evidence>
<evidence type="ECO:0000313" key="3">
    <source>
        <dbReference type="EMBL" id="MCS0590317.1"/>
    </source>
</evidence>
<gene>
    <name evidence="3" type="ORF">NX782_14060</name>
</gene>
<name>A0ABT2A819_9BURK</name>
<feature type="region of interest" description="Disordered" evidence="1">
    <location>
        <begin position="51"/>
        <end position="80"/>
    </location>
</feature>
<keyword evidence="4" id="KW-1185">Reference proteome</keyword>
<accession>A0ABT2A819</accession>
<evidence type="ECO:0000313" key="4">
    <source>
        <dbReference type="Proteomes" id="UP001205560"/>
    </source>
</evidence>
<feature type="chain" id="PRO_5046153368" description="DUF2946 domain-containing protein" evidence="2">
    <location>
        <begin position="24"/>
        <end position="139"/>
    </location>
</feature>
<dbReference type="EMBL" id="JANUGX010000015">
    <property type="protein sequence ID" value="MCS0590317.1"/>
    <property type="molecule type" value="Genomic_DNA"/>
</dbReference>
<evidence type="ECO:0008006" key="5">
    <source>
        <dbReference type="Google" id="ProtNLM"/>
    </source>
</evidence>
<evidence type="ECO:0000256" key="1">
    <source>
        <dbReference type="SAM" id="MobiDB-lite"/>
    </source>
</evidence>
<comment type="caution">
    <text evidence="3">The sequence shown here is derived from an EMBL/GenBank/DDBJ whole genome shotgun (WGS) entry which is preliminary data.</text>
</comment>
<protein>
    <recommendedName>
        <fullName evidence="5">DUF2946 domain-containing protein</fullName>
    </recommendedName>
</protein>
<organism evidence="3 4">
    <name type="scientific">Massilia norwichensis</name>
    <dbReference type="NCBI Taxonomy" id="1442366"/>
    <lineage>
        <taxon>Bacteria</taxon>
        <taxon>Pseudomonadati</taxon>
        <taxon>Pseudomonadota</taxon>
        <taxon>Betaproteobacteria</taxon>
        <taxon>Burkholderiales</taxon>
        <taxon>Oxalobacteraceae</taxon>
        <taxon>Telluria group</taxon>
        <taxon>Massilia</taxon>
    </lineage>
</organism>
<dbReference type="Proteomes" id="UP001205560">
    <property type="component" value="Unassembled WGS sequence"/>
</dbReference>
<sequence length="139" mass="14061">MKSIVRSLLLCFLMLALPFQAFAAAGMLPRVGHAAAAVASVTVQAAPLAGQPPCHQQMAEDHKVSPPQAPPADDVPAGQHDKAKCGTCGACCVGAAMALGLPAVPALAPPSTVSIPFRAGHLPSVDPVLLERPPSSFLA</sequence>